<dbReference type="Proteomes" id="UP000189670">
    <property type="component" value="Unassembled WGS sequence"/>
</dbReference>
<evidence type="ECO:0000313" key="2">
    <source>
        <dbReference type="Proteomes" id="UP000189670"/>
    </source>
</evidence>
<comment type="caution">
    <text evidence="1">The sequence shown here is derived from an EMBL/GenBank/DDBJ whole genome shotgun (WGS) entry which is preliminary data.</text>
</comment>
<proteinExistence type="predicted"/>
<sequence length="564" mass="61870">MVIQGIVFMENINTTASEGLWVNIWSKSTRTGGDVATDTNGRYQIAGLNPNASDYIISIRKQDYMASFYRDNNDSDLMNDTVYISDDAEGIAPTSLQWAVNRNLILRRGLSISGQILHNGFLVSDIRVEAWSESTKGWGVDVSEDHLTDNHNYIISGLPPGEYIVQVKPLYYQDDAFRVDLINTDVTNFYFPLKELENSICGTVHGLDVNHSAQVTAWSEGIRFNKSISIVGTGNALAYTISNVKPSSDYRVKFTAYDYPLQVYNNQTSEENATIIPVSNGTISGIDFFVSSGRQAISGTVEFPMSAVAGDIVWVDAFSDSTGSSGSAEVVFNDTHIVNYQVTGLKEADDFIVVAWGKQFQEQYYKNKTTADNATLVNTSEPIPDHGINFDMNHGASISGIVYQDGFPTANLQIMAISDKTLSFGGSTSASDGSYLIEALDLADDYIIKVKKSGMAPFYYHTTGSTRDEHLATKVSTVDNRHVTGVDIHLATLESISGTVRDEEGKALSGIWVNVWSDLQQCGEGIYTSDDGTYKIDALSKSDDYKVSIGEHAALVYVPEEKQM</sequence>
<evidence type="ECO:0008006" key="3">
    <source>
        <dbReference type="Google" id="ProtNLM"/>
    </source>
</evidence>
<reference evidence="2" key="1">
    <citation type="submission" date="2012-11" db="EMBL/GenBank/DDBJ databases">
        <authorList>
            <person name="Lucero-Rivera Y.E."/>
            <person name="Tovar-Ramirez D."/>
        </authorList>
    </citation>
    <scope>NUCLEOTIDE SEQUENCE [LARGE SCALE GENOMIC DNA]</scope>
    <source>
        <strain evidence="2">Araruama</strain>
    </source>
</reference>
<name>A0A1V1P7E2_9BACT</name>
<dbReference type="EMBL" id="ATBP01000383">
    <property type="protein sequence ID" value="ETR70703.1"/>
    <property type="molecule type" value="Genomic_DNA"/>
</dbReference>
<accession>A0A1V1P7E2</accession>
<dbReference type="InterPro" id="IPR008969">
    <property type="entry name" value="CarboxyPept-like_regulatory"/>
</dbReference>
<organism evidence="1 2">
    <name type="scientific">Candidatus Magnetoglobus multicellularis str. Araruama</name>
    <dbReference type="NCBI Taxonomy" id="890399"/>
    <lineage>
        <taxon>Bacteria</taxon>
        <taxon>Pseudomonadati</taxon>
        <taxon>Thermodesulfobacteriota</taxon>
        <taxon>Desulfobacteria</taxon>
        <taxon>Desulfobacterales</taxon>
        <taxon>Desulfobacteraceae</taxon>
        <taxon>Candidatus Magnetoglobus</taxon>
    </lineage>
</organism>
<dbReference type="SUPFAM" id="SSF49464">
    <property type="entry name" value="Carboxypeptidase regulatory domain-like"/>
    <property type="match status" value="2"/>
</dbReference>
<protein>
    <recommendedName>
        <fullName evidence="3">Carboxypeptidase regulatory-like domain-containing protein</fullName>
    </recommendedName>
</protein>
<evidence type="ECO:0000313" key="1">
    <source>
        <dbReference type="EMBL" id="ETR70703.1"/>
    </source>
</evidence>
<dbReference type="Gene3D" id="2.60.40.1120">
    <property type="entry name" value="Carboxypeptidase-like, regulatory domain"/>
    <property type="match status" value="1"/>
</dbReference>
<dbReference type="AlphaFoldDB" id="A0A1V1P7E2"/>
<gene>
    <name evidence="1" type="ORF">OMM_03052</name>
</gene>